<organism evidence="3">
    <name type="scientific">Brugia timori</name>
    <dbReference type="NCBI Taxonomy" id="42155"/>
    <lineage>
        <taxon>Eukaryota</taxon>
        <taxon>Metazoa</taxon>
        <taxon>Ecdysozoa</taxon>
        <taxon>Nematoda</taxon>
        <taxon>Chromadorea</taxon>
        <taxon>Rhabditida</taxon>
        <taxon>Spirurina</taxon>
        <taxon>Spiruromorpha</taxon>
        <taxon>Filarioidea</taxon>
        <taxon>Onchocercidae</taxon>
        <taxon>Brugia</taxon>
    </lineage>
</organism>
<name>A0A0R3QF28_9BILA</name>
<dbReference type="Proteomes" id="UP000280834">
    <property type="component" value="Unassembled WGS sequence"/>
</dbReference>
<accession>A0A0R3QF28</accession>
<protein>
    <submittedName>
        <fullName evidence="1 3">Uncharacterized protein</fullName>
    </submittedName>
</protein>
<reference evidence="3" key="1">
    <citation type="submission" date="2017-02" db="UniProtKB">
        <authorList>
            <consortium name="WormBaseParasite"/>
        </authorList>
    </citation>
    <scope>IDENTIFICATION</scope>
</reference>
<evidence type="ECO:0000313" key="3">
    <source>
        <dbReference type="WBParaSite" id="BTMF_0000497201-mRNA-1"/>
    </source>
</evidence>
<evidence type="ECO:0000313" key="1">
    <source>
        <dbReference type="EMBL" id="VDO16438.1"/>
    </source>
</evidence>
<sequence length="41" mass="4931">MTLFSIEFIMHPRKKPHPINGRVLDFRQIINISKPTHRFIT</sequence>
<reference evidence="1 2" key="2">
    <citation type="submission" date="2018-11" db="EMBL/GenBank/DDBJ databases">
        <authorList>
            <consortium name="Pathogen Informatics"/>
        </authorList>
    </citation>
    <scope>NUCLEOTIDE SEQUENCE [LARGE SCALE GENOMIC DNA]</scope>
</reference>
<dbReference type="EMBL" id="UZAG01004146">
    <property type="protein sequence ID" value="VDO16438.1"/>
    <property type="molecule type" value="Genomic_DNA"/>
</dbReference>
<keyword evidence="2" id="KW-1185">Reference proteome</keyword>
<evidence type="ECO:0000313" key="2">
    <source>
        <dbReference type="Proteomes" id="UP000280834"/>
    </source>
</evidence>
<dbReference type="AlphaFoldDB" id="A0A0R3QF28"/>
<proteinExistence type="predicted"/>
<gene>
    <name evidence="1" type="ORF">BTMF_LOCUS4260</name>
</gene>
<dbReference type="WBParaSite" id="BTMF_0000497201-mRNA-1">
    <property type="protein sequence ID" value="BTMF_0000497201-mRNA-1"/>
    <property type="gene ID" value="BTMF_0000497201"/>
</dbReference>